<evidence type="ECO:0000256" key="1">
    <source>
        <dbReference type="SAM" id="MobiDB-lite"/>
    </source>
</evidence>
<accession>A0A6B3BQA3</accession>
<dbReference type="AlphaFoldDB" id="A0A6B3BQA3"/>
<comment type="caution">
    <text evidence="2">The sequence shown here is derived from an EMBL/GenBank/DDBJ whole genome shotgun (WGS) entry which is preliminary data.</text>
</comment>
<feature type="region of interest" description="Disordered" evidence="1">
    <location>
        <begin position="32"/>
        <end position="52"/>
    </location>
</feature>
<evidence type="ECO:0000313" key="2">
    <source>
        <dbReference type="EMBL" id="NEC86529.1"/>
    </source>
</evidence>
<feature type="compositionally biased region" description="Gly residues" evidence="1">
    <location>
        <begin position="37"/>
        <end position="52"/>
    </location>
</feature>
<name>A0A6B3BQA3_9ACTN</name>
<proteinExistence type="predicted"/>
<reference evidence="2" key="1">
    <citation type="submission" date="2020-01" db="EMBL/GenBank/DDBJ databases">
        <title>Insect and environment-associated Actinomycetes.</title>
        <authorList>
            <person name="Currrie C."/>
            <person name="Chevrette M."/>
            <person name="Carlson C."/>
            <person name="Stubbendieck R."/>
            <person name="Wendt-Pienkowski E."/>
        </authorList>
    </citation>
    <scope>NUCLEOTIDE SEQUENCE</scope>
    <source>
        <strain evidence="2">SID12501</strain>
    </source>
</reference>
<organism evidence="2">
    <name type="scientific">Streptomyces sp. SID12501</name>
    <dbReference type="NCBI Taxonomy" id="2706042"/>
    <lineage>
        <taxon>Bacteria</taxon>
        <taxon>Bacillati</taxon>
        <taxon>Actinomycetota</taxon>
        <taxon>Actinomycetes</taxon>
        <taxon>Kitasatosporales</taxon>
        <taxon>Streptomycetaceae</taxon>
        <taxon>Streptomyces</taxon>
    </lineage>
</organism>
<dbReference type="EMBL" id="JAAGLU010000008">
    <property type="protein sequence ID" value="NEC86529.1"/>
    <property type="molecule type" value="Genomic_DNA"/>
</dbReference>
<gene>
    <name evidence="2" type="ORF">G3I71_12045</name>
</gene>
<sequence length="193" mass="19351">MRRLERSNPTVAVAVAYAYLVASGVPAKRDGRHEGVGEGLGQGVGGRGGEGVGGADPEVVEALCPVVLVDVLGDDQLGCPGTGRRGGGARAAVVDDGGDSSEGCLLVDLVDGQAVGFAVQQGEVGPASGRDRAAAVGAGGADHARTQALRGPDAAEAGVDGRFTGVEELLQFRGRSTRYCGGIRQFPQDLSAI</sequence>
<protein>
    <submittedName>
        <fullName evidence="2">Uncharacterized protein</fullName>
    </submittedName>
</protein>